<proteinExistence type="predicted"/>
<keyword evidence="2" id="KW-1185">Reference proteome</keyword>
<evidence type="ECO:0000313" key="1">
    <source>
        <dbReference type="EMBL" id="MFC3124644.1"/>
    </source>
</evidence>
<evidence type="ECO:0000313" key="2">
    <source>
        <dbReference type="Proteomes" id="UP001595593"/>
    </source>
</evidence>
<organism evidence="1 2">
    <name type="scientific">Teichococcus globiformis</name>
    <dbReference type="NCBI Taxonomy" id="2307229"/>
    <lineage>
        <taxon>Bacteria</taxon>
        <taxon>Pseudomonadati</taxon>
        <taxon>Pseudomonadota</taxon>
        <taxon>Alphaproteobacteria</taxon>
        <taxon>Acetobacterales</taxon>
        <taxon>Roseomonadaceae</taxon>
        <taxon>Roseomonas</taxon>
    </lineage>
</organism>
<protein>
    <submittedName>
        <fullName evidence="1">Uncharacterized protein</fullName>
    </submittedName>
</protein>
<accession>A0ABV7FZ35</accession>
<dbReference type="Proteomes" id="UP001595593">
    <property type="component" value="Unassembled WGS sequence"/>
</dbReference>
<dbReference type="EMBL" id="JBHRTN010000007">
    <property type="protein sequence ID" value="MFC3124644.1"/>
    <property type="molecule type" value="Genomic_DNA"/>
</dbReference>
<gene>
    <name evidence="1" type="ORF">ACFOD4_06170</name>
</gene>
<dbReference type="RefSeq" id="WP_379595061.1">
    <property type="nucleotide sequence ID" value="NZ_JBHRTN010000007.1"/>
</dbReference>
<reference evidence="2" key="1">
    <citation type="journal article" date="2019" name="Int. J. Syst. Evol. Microbiol.">
        <title>The Global Catalogue of Microorganisms (GCM) 10K type strain sequencing project: providing services to taxonomists for standard genome sequencing and annotation.</title>
        <authorList>
            <consortium name="The Broad Institute Genomics Platform"/>
            <consortium name="The Broad Institute Genome Sequencing Center for Infectious Disease"/>
            <person name="Wu L."/>
            <person name="Ma J."/>
        </authorList>
    </citation>
    <scope>NUCLEOTIDE SEQUENCE [LARGE SCALE GENOMIC DNA]</scope>
    <source>
        <strain evidence="2">KCTC 52094</strain>
    </source>
</reference>
<sequence length="103" mass="11351">MDKDALTAWALKNGWQMICGHPSLTKPNAPKEAIVRLVLKATVVNLEVKKPAGKWEKVGGESYAKVTLEDEEALPAGLGFEKVPSISRLMQDNRDRRVFASFG</sequence>
<comment type="caution">
    <text evidence="1">The sequence shown here is derived from an EMBL/GenBank/DDBJ whole genome shotgun (WGS) entry which is preliminary data.</text>
</comment>
<name>A0ABV7FZ35_9PROT</name>